<dbReference type="InterPro" id="IPR014044">
    <property type="entry name" value="CAP_dom"/>
</dbReference>
<sequence>TLLVGCLFHSKEFSNPHSLEMNAFHMILWLAYLFKQSSEQLTIVEYSELSTDLEDNQDLIVGIHNDYRRWVNPSAQNMLKLHWNNTLLAKAKEWAMTCNFNHSDDSYRLYNGVYAGENILNSYYPVSWYDVITDWFKEGEDWVYEVGSESVTGHFTQIIWAPTHSLACYCSECDGDSYHYFYVCIYFPAGNRKDDITTPYSSGAWCSKCPNDCDNQLCTNYCPYQDIIKNCKDVKDASLCGNPSLPCDATCICGSDKIY</sequence>
<dbReference type="Pfam" id="PF00188">
    <property type="entry name" value="CAP"/>
    <property type="match status" value="1"/>
</dbReference>
<dbReference type="InterPro" id="IPR013871">
    <property type="entry name" value="Cysteine_rich_secretory"/>
</dbReference>
<evidence type="ECO:0000259" key="2">
    <source>
        <dbReference type="SMART" id="SM00198"/>
    </source>
</evidence>
<dbReference type="PANTHER" id="PTHR10334">
    <property type="entry name" value="CYSTEINE-RICH SECRETORY PROTEIN-RELATED"/>
    <property type="match status" value="1"/>
</dbReference>
<proteinExistence type="inferred from homology"/>
<feature type="domain" description="SCP" evidence="2">
    <location>
        <begin position="55"/>
        <end position="194"/>
    </location>
</feature>
<evidence type="ECO:0000256" key="1">
    <source>
        <dbReference type="ARBA" id="ARBA00009923"/>
    </source>
</evidence>
<dbReference type="Proteomes" id="UP000186698">
    <property type="component" value="Chromosome 5L"/>
</dbReference>
<accession>A0A8J0V9U2</accession>
<dbReference type="SUPFAM" id="SSF57546">
    <property type="entry name" value="Crisp domain-like"/>
    <property type="match status" value="1"/>
</dbReference>
<dbReference type="PROSITE" id="PS01009">
    <property type="entry name" value="CRISP_1"/>
    <property type="match status" value="1"/>
</dbReference>
<dbReference type="InterPro" id="IPR035940">
    <property type="entry name" value="CAP_sf"/>
</dbReference>
<protein>
    <submittedName>
        <fullName evidence="4">Cysteine-rich venom protein tigrin</fullName>
    </submittedName>
</protein>
<dbReference type="RefSeq" id="XP_018117968.2">
    <property type="nucleotide sequence ID" value="XM_018262479.2"/>
</dbReference>
<dbReference type="FunFam" id="3.40.33.10:FF:000005">
    <property type="entry name" value="Cysteine-rich secretory protein 2"/>
    <property type="match status" value="1"/>
</dbReference>
<dbReference type="InterPro" id="IPR001283">
    <property type="entry name" value="CRISP-related"/>
</dbReference>
<dbReference type="GO" id="GO:0005576">
    <property type="term" value="C:extracellular region"/>
    <property type="evidence" value="ECO:0007669"/>
    <property type="project" value="InterPro"/>
</dbReference>
<dbReference type="PRINTS" id="PR00837">
    <property type="entry name" value="V5TPXLIKE"/>
</dbReference>
<dbReference type="SMART" id="SM00198">
    <property type="entry name" value="SCP"/>
    <property type="match status" value="1"/>
</dbReference>
<dbReference type="InterPro" id="IPR018244">
    <property type="entry name" value="Allrgn_V5/Tpx1_CS"/>
</dbReference>
<keyword evidence="3" id="KW-1185">Reference proteome</keyword>
<organism evidence="3 4">
    <name type="scientific">Xenopus laevis</name>
    <name type="common">African clawed frog</name>
    <dbReference type="NCBI Taxonomy" id="8355"/>
    <lineage>
        <taxon>Eukaryota</taxon>
        <taxon>Metazoa</taxon>
        <taxon>Chordata</taxon>
        <taxon>Craniata</taxon>
        <taxon>Vertebrata</taxon>
        <taxon>Euteleostomi</taxon>
        <taxon>Amphibia</taxon>
        <taxon>Batrachia</taxon>
        <taxon>Anura</taxon>
        <taxon>Pipoidea</taxon>
        <taxon>Pipidae</taxon>
        <taxon>Xenopodinae</taxon>
        <taxon>Xenopus</taxon>
        <taxon>Xenopus</taxon>
    </lineage>
</organism>
<dbReference type="InterPro" id="IPR042076">
    <property type="entry name" value="Crisp-like_dom"/>
</dbReference>
<dbReference type="Pfam" id="PF08562">
    <property type="entry name" value="Crisp"/>
    <property type="match status" value="1"/>
</dbReference>
<evidence type="ECO:0000313" key="4">
    <source>
        <dbReference type="RefSeq" id="XP_018117968.2"/>
    </source>
</evidence>
<dbReference type="OrthoDB" id="737510at2759"/>
<gene>
    <name evidence="4" type="primary">crisp1.10.L</name>
</gene>
<dbReference type="GeneID" id="100036914"/>
<dbReference type="AlphaFoldDB" id="A0A8J0V9U2"/>
<dbReference type="Gene3D" id="3.40.33.10">
    <property type="entry name" value="CAP"/>
    <property type="match status" value="1"/>
</dbReference>
<dbReference type="KEGG" id="xla:100036914"/>
<dbReference type="CTD" id="100036914"/>
<dbReference type="SUPFAM" id="SSF55797">
    <property type="entry name" value="PR-1-like"/>
    <property type="match status" value="1"/>
</dbReference>
<name>A0A8J0V9U2_XENLA</name>
<evidence type="ECO:0000313" key="3">
    <source>
        <dbReference type="Proteomes" id="UP000186698"/>
    </source>
</evidence>
<dbReference type="Gene3D" id="1.10.10.740">
    <property type="entry name" value="Crisp domain"/>
    <property type="match status" value="1"/>
</dbReference>
<reference evidence="4" key="1">
    <citation type="submission" date="2025-08" db="UniProtKB">
        <authorList>
            <consortium name="RefSeq"/>
        </authorList>
    </citation>
    <scope>IDENTIFICATION</scope>
    <source>
        <strain evidence="4">J_2021</strain>
        <tissue evidence="4">Erythrocytes</tissue>
    </source>
</reference>
<comment type="similarity">
    <text evidence="1">Belongs to the CRISP family.</text>
</comment>
<feature type="non-terminal residue" evidence="4">
    <location>
        <position position="1"/>
    </location>
</feature>